<dbReference type="Gene3D" id="3.30.1490.20">
    <property type="entry name" value="ATP-grasp fold, A domain"/>
    <property type="match status" value="1"/>
</dbReference>
<evidence type="ECO:0000256" key="14">
    <source>
        <dbReference type="HAMAP-Rule" id="MF_00138"/>
    </source>
</evidence>
<dbReference type="GO" id="GO:0005524">
    <property type="term" value="F:ATP binding"/>
    <property type="evidence" value="ECO:0007669"/>
    <property type="project" value="UniProtKB-UniRule"/>
</dbReference>
<evidence type="ECO:0000313" key="18">
    <source>
        <dbReference type="Proteomes" id="UP000199334"/>
    </source>
</evidence>
<evidence type="ECO:0000256" key="5">
    <source>
        <dbReference type="ARBA" id="ARBA00022598"/>
    </source>
</evidence>
<dbReference type="SUPFAM" id="SSF51246">
    <property type="entry name" value="Rudiment single hybrid motif"/>
    <property type="match status" value="1"/>
</dbReference>
<dbReference type="PROSITE" id="PS50975">
    <property type="entry name" value="ATP_GRASP"/>
    <property type="match status" value="1"/>
</dbReference>
<dbReference type="InterPro" id="IPR000115">
    <property type="entry name" value="PRibGlycinamide_synth"/>
</dbReference>
<dbReference type="FunFam" id="3.30.1490.20:FF:000006">
    <property type="entry name" value="phosphoribosylamine--glycine ligase, chloroplastic-like"/>
    <property type="match status" value="1"/>
</dbReference>
<dbReference type="OrthoDB" id="9807240at2"/>
<keyword evidence="18" id="KW-1185">Reference proteome</keyword>
<dbReference type="AlphaFoldDB" id="A0A1H0F994"/>
<dbReference type="SUPFAM" id="SSF56059">
    <property type="entry name" value="Glutathione synthetase ATP-binding domain-like"/>
    <property type="match status" value="1"/>
</dbReference>
<evidence type="ECO:0000256" key="6">
    <source>
        <dbReference type="ARBA" id="ARBA00022723"/>
    </source>
</evidence>
<comment type="similarity">
    <text evidence="11 14">Belongs to the GARS family.</text>
</comment>
<dbReference type="STRING" id="237069.SAMN05216498_0191"/>
<dbReference type="GO" id="GO:0009113">
    <property type="term" value="P:purine nucleobase biosynthetic process"/>
    <property type="evidence" value="ECO:0007669"/>
    <property type="project" value="InterPro"/>
</dbReference>
<comment type="cofactor">
    <cofactor evidence="1">
        <name>Mn(2+)</name>
        <dbReference type="ChEBI" id="CHEBI:29035"/>
    </cofactor>
</comment>
<keyword evidence="8 14" id="KW-0658">Purine biosynthesis</keyword>
<dbReference type="InterPro" id="IPR011761">
    <property type="entry name" value="ATP-grasp"/>
</dbReference>
<dbReference type="PANTHER" id="PTHR43472:SF1">
    <property type="entry name" value="PHOSPHORIBOSYLAMINE--GLYCINE LIGASE, CHLOROPLASTIC"/>
    <property type="match status" value="1"/>
</dbReference>
<comment type="cofactor">
    <cofactor evidence="2">
        <name>Mg(2+)</name>
        <dbReference type="ChEBI" id="CHEBI:18420"/>
    </cofactor>
</comment>
<proteinExistence type="inferred from homology"/>
<dbReference type="PROSITE" id="PS00184">
    <property type="entry name" value="GARS"/>
    <property type="match status" value="1"/>
</dbReference>
<keyword evidence="7 15" id="KW-0547">Nucleotide-binding</keyword>
<dbReference type="Pfam" id="PF01071">
    <property type="entry name" value="GARS_A"/>
    <property type="match status" value="1"/>
</dbReference>
<name>A0A1H0F994_9BACI</name>
<evidence type="ECO:0000256" key="15">
    <source>
        <dbReference type="PROSITE-ProRule" id="PRU00409"/>
    </source>
</evidence>
<dbReference type="PANTHER" id="PTHR43472">
    <property type="entry name" value="PHOSPHORIBOSYLAMINE--GLYCINE LIGASE"/>
    <property type="match status" value="1"/>
</dbReference>
<accession>A0A1H0F994</accession>
<dbReference type="GO" id="GO:0004637">
    <property type="term" value="F:phosphoribosylamine-glycine ligase activity"/>
    <property type="evidence" value="ECO:0007669"/>
    <property type="project" value="UniProtKB-UniRule"/>
</dbReference>
<organism evidence="17 18">
    <name type="scientific">Tenuibacillus multivorans</name>
    <dbReference type="NCBI Taxonomy" id="237069"/>
    <lineage>
        <taxon>Bacteria</taxon>
        <taxon>Bacillati</taxon>
        <taxon>Bacillota</taxon>
        <taxon>Bacilli</taxon>
        <taxon>Bacillales</taxon>
        <taxon>Bacillaceae</taxon>
        <taxon>Tenuibacillus</taxon>
    </lineage>
</organism>
<evidence type="ECO:0000256" key="12">
    <source>
        <dbReference type="ARBA" id="ARBA00042242"/>
    </source>
</evidence>
<keyword evidence="5 14" id="KW-0436">Ligase</keyword>
<evidence type="ECO:0000313" key="17">
    <source>
        <dbReference type="EMBL" id="SDN91141.1"/>
    </source>
</evidence>
<evidence type="ECO:0000256" key="8">
    <source>
        <dbReference type="ARBA" id="ARBA00022755"/>
    </source>
</evidence>
<feature type="domain" description="ATP-grasp" evidence="16">
    <location>
        <begin position="107"/>
        <end position="313"/>
    </location>
</feature>
<dbReference type="SMART" id="SM01209">
    <property type="entry name" value="GARS_A"/>
    <property type="match status" value="1"/>
</dbReference>
<evidence type="ECO:0000256" key="2">
    <source>
        <dbReference type="ARBA" id="ARBA00001946"/>
    </source>
</evidence>
<comment type="pathway">
    <text evidence="3 14">Purine metabolism; IMP biosynthesis via de novo pathway; N(1)-(5-phospho-D-ribosyl)glycinamide from 5-phospho-alpha-D-ribose 1-diphosphate: step 2/2.</text>
</comment>
<dbReference type="InterPro" id="IPR020559">
    <property type="entry name" value="PRibGlycinamide_synth_CS"/>
</dbReference>
<dbReference type="UniPathway" id="UPA00074">
    <property type="reaction ID" value="UER00125"/>
</dbReference>
<reference evidence="17 18" key="1">
    <citation type="submission" date="2016-10" db="EMBL/GenBank/DDBJ databases">
        <authorList>
            <person name="de Groot N.N."/>
        </authorList>
    </citation>
    <scope>NUCLEOTIDE SEQUENCE [LARGE SCALE GENOMIC DNA]</scope>
    <source>
        <strain evidence="17 18">CGMCC 1.3442</strain>
    </source>
</reference>
<evidence type="ECO:0000256" key="1">
    <source>
        <dbReference type="ARBA" id="ARBA00001936"/>
    </source>
</evidence>
<dbReference type="SMART" id="SM01210">
    <property type="entry name" value="GARS_C"/>
    <property type="match status" value="1"/>
</dbReference>
<dbReference type="InterPro" id="IPR020561">
    <property type="entry name" value="PRibGlycinamid_synth_ATP-grasp"/>
</dbReference>
<dbReference type="NCBIfam" id="TIGR00877">
    <property type="entry name" value="purD"/>
    <property type="match status" value="1"/>
</dbReference>
<dbReference type="GO" id="GO:0046872">
    <property type="term" value="F:metal ion binding"/>
    <property type="evidence" value="ECO:0007669"/>
    <property type="project" value="UniProtKB-KW"/>
</dbReference>
<protein>
    <recommendedName>
        <fullName evidence="4 14">Phosphoribosylamine--glycine ligase</fullName>
        <ecNumber evidence="4 14">6.3.4.13</ecNumber>
    </recommendedName>
    <alternativeName>
        <fullName evidence="14">GARS</fullName>
    </alternativeName>
    <alternativeName>
        <fullName evidence="12 14">Glycinamide ribonucleotide synthetase</fullName>
    </alternativeName>
    <alternativeName>
        <fullName evidence="13 14">Phosphoribosylglycinamide synthetase</fullName>
    </alternativeName>
</protein>
<dbReference type="InterPro" id="IPR020560">
    <property type="entry name" value="PRibGlycinamide_synth_C-dom"/>
</dbReference>
<evidence type="ECO:0000256" key="4">
    <source>
        <dbReference type="ARBA" id="ARBA00013255"/>
    </source>
</evidence>
<keyword evidence="9 15" id="KW-0067">ATP-binding</keyword>
<dbReference type="InterPro" id="IPR020562">
    <property type="entry name" value="PRibGlycinamide_synth_N"/>
</dbReference>
<dbReference type="Gene3D" id="3.40.50.20">
    <property type="match status" value="1"/>
</dbReference>
<dbReference type="FunFam" id="3.40.50.20:FF:000006">
    <property type="entry name" value="Phosphoribosylamine--glycine ligase, chloroplastic"/>
    <property type="match status" value="1"/>
</dbReference>
<dbReference type="InterPro" id="IPR037123">
    <property type="entry name" value="PRibGlycinamide_synth_C_sf"/>
</dbReference>
<keyword evidence="10" id="KW-0464">Manganese</keyword>
<evidence type="ECO:0000259" key="16">
    <source>
        <dbReference type="PROSITE" id="PS50975"/>
    </source>
</evidence>
<keyword evidence="6" id="KW-0479">Metal-binding</keyword>
<dbReference type="EMBL" id="FNIG01000011">
    <property type="protein sequence ID" value="SDN91141.1"/>
    <property type="molecule type" value="Genomic_DNA"/>
</dbReference>
<dbReference type="Proteomes" id="UP000199334">
    <property type="component" value="Unassembled WGS sequence"/>
</dbReference>
<evidence type="ECO:0000256" key="3">
    <source>
        <dbReference type="ARBA" id="ARBA00005174"/>
    </source>
</evidence>
<evidence type="ECO:0000256" key="9">
    <source>
        <dbReference type="ARBA" id="ARBA00022840"/>
    </source>
</evidence>
<dbReference type="InterPro" id="IPR016185">
    <property type="entry name" value="PreATP-grasp_dom_sf"/>
</dbReference>
<evidence type="ECO:0000256" key="7">
    <source>
        <dbReference type="ARBA" id="ARBA00022741"/>
    </source>
</evidence>
<dbReference type="GO" id="GO:0006189">
    <property type="term" value="P:'de novo' IMP biosynthetic process"/>
    <property type="evidence" value="ECO:0007669"/>
    <property type="project" value="UniProtKB-UniRule"/>
</dbReference>
<comment type="catalytic activity">
    <reaction evidence="14">
        <text>5-phospho-beta-D-ribosylamine + glycine + ATP = N(1)-(5-phospho-beta-D-ribosyl)glycinamide + ADP + phosphate + H(+)</text>
        <dbReference type="Rhea" id="RHEA:17453"/>
        <dbReference type="ChEBI" id="CHEBI:15378"/>
        <dbReference type="ChEBI" id="CHEBI:30616"/>
        <dbReference type="ChEBI" id="CHEBI:43474"/>
        <dbReference type="ChEBI" id="CHEBI:57305"/>
        <dbReference type="ChEBI" id="CHEBI:58681"/>
        <dbReference type="ChEBI" id="CHEBI:143788"/>
        <dbReference type="ChEBI" id="CHEBI:456216"/>
        <dbReference type="EC" id="6.3.4.13"/>
    </reaction>
</comment>
<gene>
    <name evidence="14" type="primary">purD</name>
    <name evidence="17" type="ORF">SAMN05216498_0191</name>
</gene>
<dbReference type="Pfam" id="PF02844">
    <property type="entry name" value="GARS_N"/>
    <property type="match status" value="1"/>
</dbReference>
<evidence type="ECO:0000256" key="11">
    <source>
        <dbReference type="ARBA" id="ARBA00038345"/>
    </source>
</evidence>
<evidence type="ECO:0000256" key="10">
    <source>
        <dbReference type="ARBA" id="ARBA00023211"/>
    </source>
</evidence>
<dbReference type="Pfam" id="PF02843">
    <property type="entry name" value="GARS_C"/>
    <property type="match status" value="1"/>
</dbReference>
<dbReference type="EC" id="6.3.4.13" evidence="4 14"/>
<sequence length="421" mass="46305">MNVLIIGRGGREHVMAWKAKQSQKIDQVYVTPGNDGMKDVATTAPIDENDLDGLVRFAKEKNIKLTIVGPEAPLIDGVVNRFQEENLPIFGPTKEAALIEGSKQFAKGLMKKYHIPTAAYESFINADEAKNYVRQTGVPIVIKADGLAAGKGVIIAETIAEADTAIEAMLGNQKFGEASQTIVIEEFLTGEEFSLMAFVNGTAVYPMDISQDHKRAFDQDQGPNTGGMGAYSPVPQIDEAIKQQAIQSILQPMANALAQEGRSFRGILYAGLINTSEGPKVIEFNARFGDPEAQVVLPRLENDFMTIIEAVMQQQPINLTWSDEAMVGVVLASQGYPGNYEKGNVIPNLTQINEDILTFHAGTKHVANEWQTNGGRLLLLASKQPFLQEARERVYKEMEKLKSKDTFYRTDIARSIETILK</sequence>
<dbReference type="Gene3D" id="3.30.470.20">
    <property type="entry name" value="ATP-grasp fold, B domain"/>
    <property type="match status" value="1"/>
</dbReference>
<dbReference type="SUPFAM" id="SSF52440">
    <property type="entry name" value="PreATP-grasp domain"/>
    <property type="match status" value="1"/>
</dbReference>
<evidence type="ECO:0000256" key="13">
    <source>
        <dbReference type="ARBA" id="ARBA00042864"/>
    </source>
</evidence>
<dbReference type="InterPro" id="IPR013815">
    <property type="entry name" value="ATP_grasp_subdomain_1"/>
</dbReference>
<dbReference type="InterPro" id="IPR011054">
    <property type="entry name" value="Rudment_hybrid_motif"/>
</dbReference>
<dbReference type="HAMAP" id="MF_00138">
    <property type="entry name" value="GARS"/>
    <property type="match status" value="1"/>
</dbReference>
<dbReference type="RefSeq" id="WP_093857750.1">
    <property type="nucleotide sequence ID" value="NZ_BJVZ01000019.1"/>
</dbReference>
<dbReference type="Gene3D" id="3.90.600.10">
    <property type="entry name" value="Phosphoribosylglycinamide synthetase, C-terminal domain"/>
    <property type="match status" value="1"/>
</dbReference>